<keyword evidence="3" id="KW-0732">Signal</keyword>
<evidence type="ECO:0000256" key="2">
    <source>
        <dbReference type="ARBA" id="ARBA00010742"/>
    </source>
</evidence>
<reference evidence="6" key="1">
    <citation type="submission" date="2017-02" db="EMBL/GenBank/DDBJ databases">
        <authorList>
            <person name="Varghese N."/>
            <person name="Submissions S."/>
        </authorList>
    </citation>
    <scope>NUCLEOTIDE SEQUENCE [LARGE SCALE GENOMIC DNA]</scope>
    <source>
        <strain evidence="6">DSM 23405</strain>
    </source>
</reference>
<dbReference type="STRING" id="241145.SAMN05660776_0408"/>
<evidence type="ECO:0000313" key="6">
    <source>
        <dbReference type="Proteomes" id="UP000190230"/>
    </source>
</evidence>
<name>A0A1T5ACY1_9FLAO</name>
<dbReference type="CDD" id="cd13637">
    <property type="entry name" value="PBP2_Ca3427_like"/>
    <property type="match status" value="1"/>
</dbReference>
<dbReference type="GO" id="GO:0042597">
    <property type="term" value="C:periplasmic space"/>
    <property type="evidence" value="ECO:0007669"/>
    <property type="project" value="UniProtKB-SubCell"/>
</dbReference>
<dbReference type="OrthoDB" id="6191474at2"/>
<dbReference type="RefSeq" id="WP_079719028.1">
    <property type="nucleotide sequence ID" value="NZ_FUYY01000001.1"/>
</dbReference>
<dbReference type="EMBL" id="FUYY01000001">
    <property type="protein sequence ID" value="SKB32587.1"/>
    <property type="molecule type" value="Genomic_DNA"/>
</dbReference>
<comment type="subcellular location">
    <subcellularLocation>
        <location evidence="1">Periplasm</location>
    </subcellularLocation>
</comment>
<comment type="similarity">
    <text evidence="2">Belongs to the bacterial solute-binding protein SsuA/TauA family.</text>
</comment>
<evidence type="ECO:0000256" key="3">
    <source>
        <dbReference type="ARBA" id="ARBA00022729"/>
    </source>
</evidence>
<evidence type="ECO:0000313" key="5">
    <source>
        <dbReference type="EMBL" id="SKB32587.1"/>
    </source>
</evidence>
<dbReference type="PANTHER" id="PTHR30024">
    <property type="entry name" value="ALIPHATIC SULFONATES-BINDING PROTEIN-RELATED"/>
    <property type="match status" value="1"/>
</dbReference>
<dbReference type="SUPFAM" id="SSF53850">
    <property type="entry name" value="Periplasmic binding protein-like II"/>
    <property type="match status" value="1"/>
</dbReference>
<keyword evidence="6" id="KW-1185">Reference proteome</keyword>
<evidence type="ECO:0000259" key="4">
    <source>
        <dbReference type="Pfam" id="PF22384"/>
    </source>
</evidence>
<accession>A0A1T5ACY1</accession>
<dbReference type="PANTHER" id="PTHR30024:SF47">
    <property type="entry name" value="TAURINE-BINDING PERIPLASMIC PROTEIN"/>
    <property type="match status" value="1"/>
</dbReference>
<feature type="domain" description="Ca3427-like PBP 2" evidence="4">
    <location>
        <begin position="91"/>
        <end position="177"/>
    </location>
</feature>
<gene>
    <name evidence="5" type="ORF">SAMN05660776_0408</name>
</gene>
<dbReference type="Pfam" id="PF22384">
    <property type="entry name" value="PBP2_Ca3427_like"/>
    <property type="match status" value="1"/>
</dbReference>
<dbReference type="Proteomes" id="UP000190230">
    <property type="component" value="Unassembled WGS sequence"/>
</dbReference>
<dbReference type="InterPro" id="IPR054364">
    <property type="entry name" value="Ca3427-like_PBP2"/>
</dbReference>
<sequence>MKTIKVGGVPEHFNLPWHLCIEEKLFEARELNVIWKDFPGGTGAMNQALRSGEIDVAVILTEGILKDIISGNESKIIQTYIGSPLVWGIHVAAGSKYKSVEELKNTKAAISRKGSGSHLMAYVNAQRHQWDTDNLQFEIVKDLDGAVKALSEDDAQYFMWEHFTTKPLVDKRVFRRLADCPTPWPCFVIAARNETLKNEPERIKKMLEVLNKETKRFKDLPKIAEKLSEKYGQQLEDIQKWLEITSWSQEQITDDEIEKVQDKLLELNLISKKQPVSEFIHNLQP</sequence>
<organism evidence="5 6">
    <name type="scientific">Salegentibacter holothuriorum</name>
    <dbReference type="NCBI Taxonomy" id="241145"/>
    <lineage>
        <taxon>Bacteria</taxon>
        <taxon>Pseudomonadati</taxon>
        <taxon>Bacteroidota</taxon>
        <taxon>Flavobacteriia</taxon>
        <taxon>Flavobacteriales</taxon>
        <taxon>Flavobacteriaceae</taxon>
        <taxon>Salegentibacter</taxon>
    </lineage>
</organism>
<protein>
    <submittedName>
        <fullName evidence="5">ABC-type nitrate/sulfonate/bicarbonate transport system, substrate-binding protein</fullName>
    </submittedName>
</protein>
<dbReference type="AlphaFoldDB" id="A0A1T5ACY1"/>
<dbReference type="Gene3D" id="3.40.190.10">
    <property type="entry name" value="Periplasmic binding protein-like II"/>
    <property type="match status" value="2"/>
</dbReference>
<proteinExistence type="inferred from homology"/>
<evidence type="ECO:0000256" key="1">
    <source>
        <dbReference type="ARBA" id="ARBA00004418"/>
    </source>
</evidence>